<name>A0A1G2EZP9_9BACT</name>
<gene>
    <name evidence="1" type="ORF">A3J00_02945</name>
</gene>
<reference evidence="1 2" key="1">
    <citation type="journal article" date="2016" name="Nat. Commun.">
        <title>Thousands of microbial genomes shed light on interconnected biogeochemical processes in an aquifer system.</title>
        <authorList>
            <person name="Anantharaman K."/>
            <person name="Brown C.T."/>
            <person name="Hug L.A."/>
            <person name="Sharon I."/>
            <person name="Castelle C.J."/>
            <person name="Probst A.J."/>
            <person name="Thomas B.C."/>
            <person name="Singh A."/>
            <person name="Wilkins M.J."/>
            <person name="Karaoz U."/>
            <person name="Brodie E.L."/>
            <person name="Williams K.H."/>
            <person name="Hubbard S.S."/>
            <person name="Banfield J.F."/>
        </authorList>
    </citation>
    <scope>NUCLEOTIDE SEQUENCE [LARGE SCALE GENOMIC DNA]</scope>
</reference>
<sequence length="306" mass="35350">MSKKLKEIQNKLNKYPISSLSKEEIELYFDHRLQNLLLSKKVLVRNELEYLLGETGPGNLRIEPDLFRLLVDKGSFVQSPFESIPEIKKLKTLKETAEKHIEKNINAPETKKLLMKILNNYIKKSGVVSKELFIIEGELNRVPVACLLKNGGWILPDAELFLFLKSSQKQKRFPIIIAKKISGILFPVFKGLSIMGLNTYKILLPEKSREIIDAVKSNEEMLRDLKYNNQFQFIGETTDECEPLNSFFEEILWDRLGAYYENFVQSKVKIADNFLDTVSQFRKNKATRGLIESCERKQKLLSELGS</sequence>
<evidence type="ECO:0000313" key="2">
    <source>
        <dbReference type="Proteomes" id="UP000178428"/>
    </source>
</evidence>
<evidence type="ECO:0000313" key="1">
    <source>
        <dbReference type="EMBL" id="OGZ31314.1"/>
    </source>
</evidence>
<dbReference type="AlphaFoldDB" id="A0A1G2EZP9"/>
<protein>
    <submittedName>
        <fullName evidence="1">Uncharacterized protein</fullName>
    </submittedName>
</protein>
<organism evidence="1 2">
    <name type="scientific">Candidatus Niyogibacteria bacterium RIFCSPLOWO2_02_FULL_45_13</name>
    <dbReference type="NCBI Taxonomy" id="1801725"/>
    <lineage>
        <taxon>Bacteria</taxon>
        <taxon>Candidatus Niyogiibacteriota</taxon>
    </lineage>
</organism>
<accession>A0A1G2EZP9</accession>
<comment type="caution">
    <text evidence="1">The sequence shown here is derived from an EMBL/GenBank/DDBJ whole genome shotgun (WGS) entry which is preliminary data.</text>
</comment>
<proteinExistence type="predicted"/>
<dbReference type="Proteomes" id="UP000178428">
    <property type="component" value="Unassembled WGS sequence"/>
</dbReference>
<dbReference type="EMBL" id="MHMR01000006">
    <property type="protein sequence ID" value="OGZ31314.1"/>
    <property type="molecule type" value="Genomic_DNA"/>
</dbReference>